<keyword evidence="2" id="KW-1133">Transmembrane helix</keyword>
<feature type="region of interest" description="Disordered" evidence="1">
    <location>
        <begin position="1"/>
        <end position="32"/>
    </location>
</feature>
<reference evidence="3" key="1">
    <citation type="submission" date="2020-02" db="EMBL/GenBank/DDBJ databases">
        <authorList>
            <person name="Meier V. D."/>
        </authorList>
    </citation>
    <scope>NUCLEOTIDE SEQUENCE</scope>
    <source>
        <strain evidence="3">AVDCRST_MAG02</strain>
    </source>
</reference>
<protein>
    <submittedName>
        <fullName evidence="3">Uncharacterized protein</fullName>
    </submittedName>
</protein>
<name>A0A6J4RB19_9ACTN</name>
<feature type="transmembrane region" description="Helical" evidence="2">
    <location>
        <begin position="63"/>
        <end position="85"/>
    </location>
</feature>
<feature type="transmembrane region" description="Helical" evidence="2">
    <location>
        <begin position="130"/>
        <end position="150"/>
    </location>
</feature>
<keyword evidence="2" id="KW-0472">Membrane</keyword>
<dbReference type="AlphaFoldDB" id="A0A6J4RB19"/>
<sequence length="181" mass="18561">MAGRVEGSEAVRQRGPSDAGRGAEGGTENGVQGTPPTVYAAAGLAFAAALIHLWATPEHFEEWWGYGAFFVAAAAGQGVFGVALLRGFTRPLLLLAGLWANAAIAVLYVVTRTRGIPLGPHGGTVEDAGVADMAATAAEVGMIVALVALLGGTHRRWTLNALLLLGVVLWVLRLTGALVGP</sequence>
<evidence type="ECO:0000256" key="1">
    <source>
        <dbReference type="SAM" id="MobiDB-lite"/>
    </source>
</evidence>
<dbReference type="EMBL" id="CADCVH010000095">
    <property type="protein sequence ID" value="CAA9466302.1"/>
    <property type="molecule type" value="Genomic_DNA"/>
</dbReference>
<feature type="transmembrane region" description="Helical" evidence="2">
    <location>
        <begin position="38"/>
        <end position="57"/>
    </location>
</feature>
<proteinExistence type="predicted"/>
<keyword evidence="2" id="KW-0812">Transmembrane</keyword>
<feature type="transmembrane region" description="Helical" evidence="2">
    <location>
        <begin position="92"/>
        <end position="110"/>
    </location>
</feature>
<feature type="compositionally biased region" description="Basic and acidic residues" evidence="1">
    <location>
        <begin position="1"/>
        <end position="12"/>
    </location>
</feature>
<feature type="transmembrane region" description="Helical" evidence="2">
    <location>
        <begin position="157"/>
        <end position="179"/>
    </location>
</feature>
<gene>
    <name evidence="3" type="ORF">AVDCRST_MAG02-3148</name>
</gene>
<evidence type="ECO:0000256" key="2">
    <source>
        <dbReference type="SAM" id="Phobius"/>
    </source>
</evidence>
<evidence type="ECO:0000313" key="3">
    <source>
        <dbReference type="EMBL" id="CAA9466302.1"/>
    </source>
</evidence>
<organism evidence="3">
    <name type="scientific">uncultured Rubrobacteraceae bacterium</name>
    <dbReference type="NCBI Taxonomy" id="349277"/>
    <lineage>
        <taxon>Bacteria</taxon>
        <taxon>Bacillati</taxon>
        <taxon>Actinomycetota</taxon>
        <taxon>Rubrobacteria</taxon>
        <taxon>Rubrobacterales</taxon>
        <taxon>Rubrobacteraceae</taxon>
        <taxon>environmental samples</taxon>
    </lineage>
</organism>
<accession>A0A6J4RB19</accession>